<organism evidence="2 3">
    <name type="scientific">Glossina pallidipes</name>
    <name type="common">Tsetse fly</name>
    <dbReference type="NCBI Taxonomy" id="7398"/>
    <lineage>
        <taxon>Eukaryota</taxon>
        <taxon>Metazoa</taxon>
        <taxon>Ecdysozoa</taxon>
        <taxon>Arthropoda</taxon>
        <taxon>Hexapoda</taxon>
        <taxon>Insecta</taxon>
        <taxon>Pterygota</taxon>
        <taxon>Neoptera</taxon>
        <taxon>Endopterygota</taxon>
        <taxon>Diptera</taxon>
        <taxon>Brachycera</taxon>
        <taxon>Muscomorpha</taxon>
        <taxon>Hippoboscoidea</taxon>
        <taxon>Glossinidae</taxon>
        <taxon>Glossina</taxon>
    </lineage>
</organism>
<keyword evidence="1" id="KW-1133">Transmembrane helix</keyword>
<evidence type="ECO:0000256" key="1">
    <source>
        <dbReference type="SAM" id="Phobius"/>
    </source>
</evidence>
<sequence length="111" mass="12350">MNLRFKAQTSVTRCASSLLQSFRLVSSVIRGGTAVHVKQCCPNAASASAIQVVVKTIYVIEAHFPQSLKTKETLLGSIYFIMPILYATHLWWVLLQKKLDAQNKNLGLSRT</sequence>
<dbReference type="Proteomes" id="UP000092445">
    <property type="component" value="Unassembled WGS sequence"/>
</dbReference>
<protein>
    <submittedName>
        <fullName evidence="2">Uncharacterized protein</fullName>
    </submittedName>
</protein>
<accession>A0A1A9Z796</accession>
<keyword evidence="1" id="KW-0812">Transmembrane</keyword>
<proteinExistence type="predicted"/>
<evidence type="ECO:0000313" key="2">
    <source>
        <dbReference type="EnsemblMetazoa" id="GPAI006047-PA"/>
    </source>
</evidence>
<dbReference type="AlphaFoldDB" id="A0A1A9Z796"/>
<feature type="transmembrane region" description="Helical" evidence="1">
    <location>
        <begin position="74"/>
        <end position="95"/>
    </location>
</feature>
<dbReference type="EnsemblMetazoa" id="GPAI006047-RA">
    <property type="protein sequence ID" value="GPAI006047-PA"/>
    <property type="gene ID" value="GPAI006047"/>
</dbReference>
<keyword evidence="1" id="KW-0472">Membrane</keyword>
<reference evidence="3" key="1">
    <citation type="submission" date="2014-03" db="EMBL/GenBank/DDBJ databases">
        <authorList>
            <person name="Aksoy S."/>
            <person name="Warren W."/>
            <person name="Wilson R.K."/>
        </authorList>
    </citation>
    <scope>NUCLEOTIDE SEQUENCE [LARGE SCALE GENOMIC DNA]</scope>
    <source>
        <strain evidence="3">IAEA</strain>
    </source>
</reference>
<name>A0A1A9Z796_GLOPL</name>
<reference evidence="2" key="2">
    <citation type="submission" date="2020-05" db="UniProtKB">
        <authorList>
            <consortium name="EnsemblMetazoa"/>
        </authorList>
    </citation>
    <scope>IDENTIFICATION</scope>
    <source>
        <strain evidence="2">IAEA</strain>
    </source>
</reference>
<keyword evidence="3" id="KW-1185">Reference proteome</keyword>
<dbReference type="VEuPathDB" id="VectorBase:GPAI006047"/>
<evidence type="ECO:0000313" key="3">
    <source>
        <dbReference type="Proteomes" id="UP000092445"/>
    </source>
</evidence>